<dbReference type="SUPFAM" id="SSF51445">
    <property type="entry name" value="(Trans)glycosidases"/>
    <property type="match status" value="1"/>
</dbReference>
<evidence type="ECO:0000256" key="2">
    <source>
        <dbReference type="ARBA" id="ARBA00012755"/>
    </source>
</evidence>
<evidence type="ECO:0000256" key="1">
    <source>
        <dbReference type="ARBA" id="ARBA00001255"/>
    </source>
</evidence>
<dbReference type="InterPro" id="IPR002252">
    <property type="entry name" value="Glyco_hydro_36"/>
</dbReference>
<comment type="caution">
    <text evidence="7">The sequence shown here is derived from an EMBL/GenBank/DDBJ whole genome shotgun (WGS) entry which is preliminary data.</text>
</comment>
<gene>
    <name evidence="7" type="ORF">OKJ99_05460</name>
</gene>
<dbReference type="PANTHER" id="PTHR43053:SF3">
    <property type="entry name" value="ALPHA-GALACTOSIDASE C-RELATED"/>
    <property type="match status" value="1"/>
</dbReference>
<evidence type="ECO:0000313" key="8">
    <source>
        <dbReference type="Proteomes" id="UP001354931"/>
    </source>
</evidence>
<accession>A0ABU6EYX4</accession>
<dbReference type="Pfam" id="PF16875">
    <property type="entry name" value="Glyco_hydro_36N"/>
    <property type="match status" value="1"/>
</dbReference>
<evidence type="ECO:0000256" key="3">
    <source>
        <dbReference type="ARBA" id="ARBA00022801"/>
    </source>
</evidence>
<evidence type="ECO:0000256" key="5">
    <source>
        <dbReference type="PIRNR" id="PIRNR005536"/>
    </source>
</evidence>
<evidence type="ECO:0000259" key="6">
    <source>
        <dbReference type="Pfam" id="PF16875"/>
    </source>
</evidence>
<dbReference type="Pfam" id="PF02065">
    <property type="entry name" value="Melibiase"/>
    <property type="match status" value="1"/>
</dbReference>
<dbReference type="InterPro" id="IPR038417">
    <property type="entry name" value="Alpga-gal_N_sf"/>
</dbReference>
<dbReference type="InterPro" id="IPR013785">
    <property type="entry name" value="Aldolase_TIM"/>
</dbReference>
<reference evidence="7 8" key="1">
    <citation type="submission" date="2022-10" db="EMBL/GenBank/DDBJ databases">
        <authorList>
            <person name="Xie J."/>
            <person name="Shen N."/>
        </authorList>
    </citation>
    <scope>NUCLEOTIDE SEQUENCE [LARGE SCALE GENOMIC DNA]</scope>
    <source>
        <strain evidence="7 8">YIM65594</strain>
    </source>
</reference>
<proteinExistence type="inferred from homology"/>
<comment type="catalytic activity">
    <reaction evidence="1 5">
        <text>Hydrolysis of terminal, non-reducing alpha-D-galactose residues in alpha-D-galactosides, including galactose oligosaccharides, galactomannans and galactolipids.</text>
        <dbReference type="EC" id="3.2.1.22"/>
    </reaction>
</comment>
<dbReference type="CDD" id="cd14791">
    <property type="entry name" value="GH36"/>
    <property type="match status" value="1"/>
</dbReference>
<dbReference type="EC" id="3.2.1.22" evidence="2 5"/>
<dbReference type="InterPro" id="IPR017853">
    <property type="entry name" value="GH"/>
</dbReference>
<dbReference type="PANTHER" id="PTHR43053">
    <property type="entry name" value="GLYCOSIDASE FAMILY 31"/>
    <property type="match status" value="1"/>
</dbReference>
<evidence type="ECO:0000313" key="7">
    <source>
        <dbReference type="EMBL" id="MEB8336963.1"/>
    </source>
</evidence>
<feature type="domain" description="Glycosyl hydrolase family 36 N-terminal" evidence="6">
    <location>
        <begin position="31"/>
        <end position="263"/>
    </location>
</feature>
<dbReference type="PRINTS" id="PR00743">
    <property type="entry name" value="GLHYDRLASE36"/>
</dbReference>
<protein>
    <recommendedName>
        <fullName evidence="2 5">Alpha-galactosidase</fullName>
        <ecNumber evidence="2 5">3.2.1.22</ecNumber>
    </recommendedName>
</protein>
<dbReference type="EMBL" id="JAOZYC010000024">
    <property type="protein sequence ID" value="MEB8336963.1"/>
    <property type="molecule type" value="Genomic_DNA"/>
</dbReference>
<dbReference type="Proteomes" id="UP001354931">
    <property type="component" value="Unassembled WGS sequence"/>
</dbReference>
<dbReference type="Gene3D" id="3.20.20.70">
    <property type="entry name" value="Aldolase class I"/>
    <property type="match status" value="1"/>
</dbReference>
<dbReference type="RefSeq" id="WP_326014595.1">
    <property type="nucleotide sequence ID" value="NZ_JAOZYC010000024.1"/>
</dbReference>
<dbReference type="InterPro" id="IPR050985">
    <property type="entry name" value="Alpha-glycosidase_related"/>
</dbReference>
<dbReference type="PIRSF" id="PIRSF005536">
    <property type="entry name" value="Agal"/>
    <property type="match status" value="1"/>
</dbReference>
<comment type="similarity">
    <text evidence="5">Belongs to the glycosyl hydrolase.</text>
</comment>
<keyword evidence="8" id="KW-1185">Reference proteome</keyword>
<dbReference type="InterPro" id="IPR031704">
    <property type="entry name" value="Glyco_hydro_36_N"/>
</dbReference>
<sequence>MSQVSFDQPSRTFLLTTPGSAYALRIDADDSPRHVHWGAPLTLDRAAALPTHDGATSSFASMGGEELGVEGGARFGVPSLLVRYADGTRGIEWAYEGHEIDGGRLHVRLRDRHYPLGCTLRYAVQPDGDVIERSLEIRHLGTLEASDEPIEILRCDAASWSVPAASGVRLSHTVGEWSGETQLRRTEAPCAETVFTSRRGVSGHYGNPWLMVDAGDAGESHGEVWSMVLAWSGSWRITARRDHTGGPFTVTGGAGHEGLTWRLNPGESHETPVFAGQFSPDGFGATSRGWHRYVAAHILPRPDEERPVVYNSWEATGWDVTLEGQSALAARAADLGVELFVVDDGWFGQRTSDRAGLGDWHPHPARFPHGLGPLVEEVRRLGMRFGLWVEPEMTNPDSDLYREHPDWVLHMPHRRRTELRHQLVLNFARTDVTEWAFKWLDRLVSTYEIDFLKWDMNRAFTEAGWPDHPDAERLWTDHTRGVYAVLDRLRRAHPGLRIEGCAGGGGRADLGMLARTDQTWISDNTDAVDRIAIQHGYSQVYPARTMSAWATDSPNPHTRRATPLPYRFHVAMAGALGIGGDLSRWTEPELAEARELVALYKEIRPVVQFGEQYRLDDAVQYRADDRIVVIAWGLDRTLRLAGLTPSAVYVDDATGAEHDAATLLTRGLPLRLPRSDRPSTVVRLTRR</sequence>
<name>A0ABU6EYX4_9ACTN</name>
<evidence type="ECO:0000256" key="4">
    <source>
        <dbReference type="ARBA" id="ARBA00023295"/>
    </source>
</evidence>
<keyword evidence="3 5" id="KW-0378">Hydrolase</keyword>
<dbReference type="Gene3D" id="2.70.98.60">
    <property type="entry name" value="alpha-galactosidase from lactobacil brevis"/>
    <property type="match status" value="1"/>
</dbReference>
<keyword evidence="4 5" id="KW-0326">Glycosidase</keyword>
<organism evidence="7 8">
    <name type="scientific">Streptomyces endophyticus</name>
    <dbReference type="NCBI Taxonomy" id="714166"/>
    <lineage>
        <taxon>Bacteria</taxon>
        <taxon>Bacillati</taxon>
        <taxon>Actinomycetota</taxon>
        <taxon>Actinomycetes</taxon>
        <taxon>Kitasatosporales</taxon>
        <taxon>Streptomycetaceae</taxon>
        <taxon>Streptomyces</taxon>
    </lineage>
</organism>